<gene>
    <name evidence="11" type="ORF">HNR50_003150</name>
</gene>
<dbReference type="PRINTS" id="PR00932">
    <property type="entry name" value="AMINO1PTASE"/>
</dbReference>
<reference evidence="11 12" key="1">
    <citation type="submission" date="2020-08" db="EMBL/GenBank/DDBJ databases">
        <title>Genomic Encyclopedia of Type Strains, Phase IV (KMG-IV): sequencing the most valuable type-strain genomes for metagenomic binning, comparative biology and taxonomic classification.</title>
        <authorList>
            <person name="Goeker M."/>
        </authorList>
    </citation>
    <scope>NUCLEOTIDE SEQUENCE [LARGE SCALE GENOMIC DNA]</scope>
    <source>
        <strain evidence="11 12">DSM 2461</strain>
    </source>
</reference>
<dbReference type="SUPFAM" id="SSF101821">
    <property type="entry name" value="Aminopeptidase/glucanase lid domain"/>
    <property type="match status" value="1"/>
</dbReference>
<keyword evidence="5 9" id="KW-0479">Metal-binding</keyword>
<dbReference type="Pfam" id="PF02127">
    <property type="entry name" value="Peptidase_M18"/>
    <property type="match status" value="1"/>
</dbReference>
<dbReference type="InterPro" id="IPR023358">
    <property type="entry name" value="Peptidase_M18_dom2"/>
</dbReference>
<dbReference type="GO" id="GO:0004177">
    <property type="term" value="F:aminopeptidase activity"/>
    <property type="evidence" value="ECO:0007669"/>
    <property type="project" value="UniProtKB-KW"/>
</dbReference>
<comment type="caution">
    <text evidence="11">The sequence shown here is derived from an EMBL/GenBank/DDBJ whole genome shotgun (WGS) entry which is preliminary data.</text>
</comment>
<dbReference type="Gene3D" id="3.40.630.10">
    <property type="entry name" value="Zn peptidases"/>
    <property type="match status" value="1"/>
</dbReference>
<keyword evidence="7 9" id="KW-0862">Zinc</keyword>
<evidence type="ECO:0000256" key="7">
    <source>
        <dbReference type="ARBA" id="ARBA00022833"/>
    </source>
</evidence>
<comment type="cofactor">
    <cofactor evidence="1 10">
        <name>Zn(2+)</name>
        <dbReference type="ChEBI" id="CHEBI:29105"/>
    </cofactor>
</comment>
<evidence type="ECO:0000256" key="5">
    <source>
        <dbReference type="ARBA" id="ARBA00022723"/>
    </source>
</evidence>
<evidence type="ECO:0000256" key="10">
    <source>
        <dbReference type="RuleBase" id="RU004387"/>
    </source>
</evidence>
<dbReference type="GO" id="GO:0008270">
    <property type="term" value="F:zinc ion binding"/>
    <property type="evidence" value="ECO:0007669"/>
    <property type="project" value="InterPro"/>
</dbReference>
<accession>A0A841REP2</accession>
<dbReference type="InterPro" id="IPR001948">
    <property type="entry name" value="Peptidase_M18"/>
</dbReference>
<dbReference type="CDD" id="cd05658">
    <property type="entry name" value="M18_DAP"/>
    <property type="match status" value="1"/>
</dbReference>
<sequence length="430" mass="46892">MKKLADDLASFIETAPSAFHAVRTVEERLKAGGFTALDEKDSWSLEKGGRYYLMRNGSSLAAFILGDKPVAESGFHIAGAHTDSPSFRIKKEGASVQGGILRMSVETYGGPILSTWLDRNLSVAGRIVTKTGTVLVDLKDPVALIMNQAIHMNREMNKGIEYNKQNHLQAAFAIVDKDETRTPSDLFKDLIAEKTGIEAQSILDMELFLYDVQKPLFAGMNNEFISSSRIDNLAMCHSIVEAIGASDRQDHSSLAVFFDNEEIGSRTLQGADSSFLRDLLDRITAVTGGGRDDSYRARAASFSISADGAHAHHPNYPESHDPAYAPNVGGGPVIKISSTYRYSTTAETAAVFRKLCREEDVPCQELINRSDIPSGSTIGTMTSALTGIASVDVGSPMFAMHSIRETAGVADHFYMTRVLKRFYNCDLNSL</sequence>
<name>A0A841REP2_9SPIO</name>
<protein>
    <recommendedName>
        <fullName evidence="10">M18 family aminopeptidase</fullName>
        <ecNumber evidence="10">3.4.11.-</ecNumber>
    </recommendedName>
</protein>
<evidence type="ECO:0000256" key="8">
    <source>
        <dbReference type="ARBA" id="ARBA00023049"/>
    </source>
</evidence>
<evidence type="ECO:0000256" key="9">
    <source>
        <dbReference type="RuleBase" id="RU004386"/>
    </source>
</evidence>
<dbReference type="GO" id="GO:0005737">
    <property type="term" value="C:cytoplasm"/>
    <property type="evidence" value="ECO:0007669"/>
    <property type="project" value="UniProtKB-ARBA"/>
</dbReference>
<keyword evidence="8 9" id="KW-0482">Metalloprotease</keyword>
<dbReference type="EMBL" id="JACHGJ010000006">
    <property type="protein sequence ID" value="MBB6481470.1"/>
    <property type="molecule type" value="Genomic_DNA"/>
</dbReference>
<dbReference type="Proteomes" id="UP000587760">
    <property type="component" value="Unassembled WGS sequence"/>
</dbReference>
<dbReference type="GO" id="GO:0006508">
    <property type="term" value="P:proteolysis"/>
    <property type="evidence" value="ECO:0007669"/>
    <property type="project" value="UniProtKB-KW"/>
</dbReference>
<dbReference type="PANTHER" id="PTHR28570">
    <property type="entry name" value="ASPARTYL AMINOPEPTIDASE"/>
    <property type="match status" value="1"/>
</dbReference>
<evidence type="ECO:0000256" key="4">
    <source>
        <dbReference type="ARBA" id="ARBA00022670"/>
    </source>
</evidence>
<evidence type="ECO:0000256" key="1">
    <source>
        <dbReference type="ARBA" id="ARBA00001947"/>
    </source>
</evidence>
<dbReference type="SUPFAM" id="SSF53187">
    <property type="entry name" value="Zn-dependent exopeptidases"/>
    <property type="match status" value="1"/>
</dbReference>
<evidence type="ECO:0000256" key="2">
    <source>
        <dbReference type="ARBA" id="ARBA00008290"/>
    </source>
</evidence>
<organism evidence="11 12">
    <name type="scientific">Spirochaeta isovalerica</name>
    <dbReference type="NCBI Taxonomy" id="150"/>
    <lineage>
        <taxon>Bacteria</taxon>
        <taxon>Pseudomonadati</taxon>
        <taxon>Spirochaetota</taxon>
        <taxon>Spirochaetia</taxon>
        <taxon>Spirochaetales</taxon>
        <taxon>Spirochaetaceae</taxon>
        <taxon>Spirochaeta</taxon>
    </lineage>
</organism>
<comment type="similarity">
    <text evidence="2 9">Belongs to the peptidase M18 family.</text>
</comment>
<dbReference type="GO" id="GO:0008237">
    <property type="term" value="F:metallopeptidase activity"/>
    <property type="evidence" value="ECO:0007669"/>
    <property type="project" value="UniProtKB-KW"/>
</dbReference>
<dbReference type="AlphaFoldDB" id="A0A841REP2"/>
<dbReference type="PANTHER" id="PTHR28570:SF3">
    <property type="entry name" value="ASPARTYL AMINOPEPTIDASE"/>
    <property type="match status" value="1"/>
</dbReference>
<proteinExistence type="inferred from homology"/>
<evidence type="ECO:0000256" key="6">
    <source>
        <dbReference type="ARBA" id="ARBA00022801"/>
    </source>
</evidence>
<evidence type="ECO:0000313" key="12">
    <source>
        <dbReference type="Proteomes" id="UP000587760"/>
    </source>
</evidence>
<keyword evidence="12" id="KW-1185">Reference proteome</keyword>
<evidence type="ECO:0000313" key="11">
    <source>
        <dbReference type="EMBL" id="MBB6481470.1"/>
    </source>
</evidence>
<dbReference type="RefSeq" id="WP_221439902.1">
    <property type="nucleotide sequence ID" value="NZ_JACHGJ010000006.1"/>
</dbReference>
<keyword evidence="6 9" id="KW-0378">Hydrolase</keyword>
<dbReference type="NCBIfam" id="NF002759">
    <property type="entry name" value="PRK02813.1"/>
    <property type="match status" value="1"/>
</dbReference>
<keyword evidence="3 9" id="KW-0031">Aminopeptidase</keyword>
<evidence type="ECO:0000256" key="3">
    <source>
        <dbReference type="ARBA" id="ARBA00022438"/>
    </source>
</evidence>
<keyword evidence="4 9" id="KW-0645">Protease</keyword>
<dbReference type="EC" id="3.4.11.-" evidence="10"/>
<dbReference type="Gene3D" id="2.30.250.10">
    <property type="entry name" value="Aminopeptidase i, Domain 2"/>
    <property type="match status" value="1"/>
</dbReference>